<proteinExistence type="predicted"/>
<keyword evidence="3" id="KW-1185">Reference proteome</keyword>
<evidence type="ECO:0000256" key="1">
    <source>
        <dbReference type="SAM" id="MobiDB-lite"/>
    </source>
</evidence>
<comment type="caution">
    <text evidence="2">The sequence shown here is derived from an EMBL/GenBank/DDBJ whole genome shotgun (WGS) entry which is preliminary data.</text>
</comment>
<dbReference type="EMBL" id="NBSK02000003">
    <property type="protein sequence ID" value="KAJ0216018.1"/>
    <property type="molecule type" value="Genomic_DNA"/>
</dbReference>
<name>A0A9R1W2R2_LACSA</name>
<reference evidence="2 3" key="1">
    <citation type="journal article" date="2017" name="Nat. Commun.">
        <title>Genome assembly with in vitro proximity ligation data and whole-genome triplication in lettuce.</title>
        <authorList>
            <person name="Reyes-Chin-Wo S."/>
            <person name="Wang Z."/>
            <person name="Yang X."/>
            <person name="Kozik A."/>
            <person name="Arikit S."/>
            <person name="Song C."/>
            <person name="Xia L."/>
            <person name="Froenicke L."/>
            <person name="Lavelle D.O."/>
            <person name="Truco M.J."/>
            <person name="Xia R."/>
            <person name="Zhu S."/>
            <person name="Xu C."/>
            <person name="Xu H."/>
            <person name="Xu X."/>
            <person name="Cox K."/>
            <person name="Korf I."/>
            <person name="Meyers B.C."/>
            <person name="Michelmore R.W."/>
        </authorList>
    </citation>
    <scope>NUCLEOTIDE SEQUENCE [LARGE SCALE GENOMIC DNA]</scope>
    <source>
        <strain evidence="3">cv. Salinas</strain>
        <tissue evidence="2">Seedlings</tissue>
    </source>
</reference>
<accession>A0A9R1W2R2</accession>
<evidence type="ECO:0000313" key="3">
    <source>
        <dbReference type="Proteomes" id="UP000235145"/>
    </source>
</evidence>
<dbReference type="AlphaFoldDB" id="A0A9R1W2R2"/>
<organism evidence="2 3">
    <name type="scientific">Lactuca sativa</name>
    <name type="common">Garden lettuce</name>
    <dbReference type="NCBI Taxonomy" id="4236"/>
    <lineage>
        <taxon>Eukaryota</taxon>
        <taxon>Viridiplantae</taxon>
        <taxon>Streptophyta</taxon>
        <taxon>Embryophyta</taxon>
        <taxon>Tracheophyta</taxon>
        <taxon>Spermatophyta</taxon>
        <taxon>Magnoliopsida</taxon>
        <taxon>eudicotyledons</taxon>
        <taxon>Gunneridae</taxon>
        <taxon>Pentapetalae</taxon>
        <taxon>asterids</taxon>
        <taxon>campanulids</taxon>
        <taxon>Asterales</taxon>
        <taxon>Asteraceae</taxon>
        <taxon>Cichorioideae</taxon>
        <taxon>Cichorieae</taxon>
        <taxon>Lactucinae</taxon>
        <taxon>Lactuca</taxon>
    </lineage>
</organism>
<feature type="compositionally biased region" description="Low complexity" evidence="1">
    <location>
        <begin position="120"/>
        <end position="129"/>
    </location>
</feature>
<evidence type="ECO:0000313" key="2">
    <source>
        <dbReference type="EMBL" id="KAJ0216018.1"/>
    </source>
</evidence>
<protein>
    <submittedName>
        <fullName evidence="2">Uncharacterized protein</fullName>
    </submittedName>
</protein>
<gene>
    <name evidence="2" type="ORF">LSAT_V11C300148340</name>
</gene>
<sequence>MRTRQQPSVNHADYRSQTPSWLFDTDSNNHVASDLSSIGTVETYYGNDSLHVRNDWGGEFRNLPQIFLHFVLFIDALAYTKVSRTALLNAIIDMSLKLDSHCLLNLSSLTVPTSPPQQPPSEQSAAVPSHSEEPPADNPVHTYPSHTRTLPSNIRQIRNNGSLMIPQLIPPLLPSPRLILLPSLLPTSRQGGGLKW</sequence>
<feature type="region of interest" description="Disordered" evidence="1">
    <location>
        <begin position="111"/>
        <end position="148"/>
    </location>
</feature>
<dbReference type="Proteomes" id="UP000235145">
    <property type="component" value="Unassembled WGS sequence"/>
</dbReference>